<dbReference type="PANTHER" id="PTHR43167">
    <property type="entry name" value="PUTATIVE (AFU_ORTHOLOGUE AFUA_6G01830)-RELATED"/>
    <property type="match status" value="1"/>
</dbReference>
<accession>A0A158IWP9</accession>
<dbReference type="PANTHER" id="PTHR43167:SF1">
    <property type="entry name" value="PUTATIVE (AFU_ORTHOLOGUE AFUA_6G01830)-RELATED"/>
    <property type="match status" value="1"/>
</dbReference>
<dbReference type="EMBL" id="FCOK02000064">
    <property type="protein sequence ID" value="SAL61064.1"/>
    <property type="molecule type" value="Genomic_DNA"/>
</dbReference>
<gene>
    <name evidence="1" type="ORF">AWB69_06782</name>
</gene>
<evidence type="ECO:0000313" key="1">
    <source>
        <dbReference type="EMBL" id="SAL61064.1"/>
    </source>
</evidence>
<dbReference type="Proteomes" id="UP000054683">
    <property type="component" value="Unassembled WGS sequence"/>
</dbReference>
<keyword evidence="1" id="KW-0808">Transferase</keyword>
<keyword evidence="1" id="KW-0489">Methyltransferase</keyword>
<dbReference type="InterPro" id="IPR029063">
    <property type="entry name" value="SAM-dependent_MTases_sf"/>
</dbReference>
<name>A0A158IWP9_9BURK</name>
<evidence type="ECO:0000313" key="2">
    <source>
        <dbReference type="Proteomes" id="UP000054683"/>
    </source>
</evidence>
<protein>
    <submittedName>
        <fullName evidence="1">O-methyltransferase</fullName>
    </submittedName>
</protein>
<dbReference type="SUPFAM" id="SSF53335">
    <property type="entry name" value="S-adenosyl-L-methionine-dependent methyltransferases"/>
    <property type="match status" value="1"/>
</dbReference>
<proteinExistence type="predicted"/>
<sequence>MDTKTIENILREARTSNGRSPLKDAKINAVIDRVWASQRYPDDGGPRANPSCDPADYADYGFSIFPAQGDVIYLLCRAIRATRVVEFATSVGFSTLYFAAAMRDNGGGTVIGSELVPSKVATARQNAADAGLAGYVDIREGDGRQTLRDLGGPVDFALIDGWPLESEPSLARQVIEIVAPQIRTGGFLMNDNGEPDYIEFIRNPANGFLSINLPIKGGTELSVKIA</sequence>
<dbReference type="GO" id="GO:0008168">
    <property type="term" value="F:methyltransferase activity"/>
    <property type="evidence" value="ECO:0007669"/>
    <property type="project" value="UniProtKB-KW"/>
</dbReference>
<organism evidence="1 2">
    <name type="scientific">Caballeronia udeis</name>
    <dbReference type="NCBI Taxonomy" id="1232866"/>
    <lineage>
        <taxon>Bacteria</taxon>
        <taxon>Pseudomonadati</taxon>
        <taxon>Pseudomonadota</taxon>
        <taxon>Betaproteobacteria</taxon>
        <taxon>Burkholderiales</taxon>
        <taxon>Burkholderiaceae</taxon>
        <taxon>Caballeronia</taxon>
    </lineage>
</organism>
<dbReference type="Pfam" id="PF13578">
    <property type="entry name" value="Methyltransf_24"/>
    <property type="match status" value="1"/>
</dbReference>
<dbReference type="OrthoDB" id="9799672at2"/>
<dbReference type="GO" id="GO:0032259">
    <property type="term" value="P:methylation"/>
    <property type="evidence" value="ECO:0007669"/>
    <property type="project" value="UniProtKB-KW"/>
</dbReference>
<dbReference type="AlphaFoldDB" id="A0A158IWP9"/>
<dbReference type="RefSeq" id="WP_062091020.1">
    <property type="nucleotide sequence ID" value="NZ_FCOK02000064.1"/>
</dbReference>
<dbReference type="CDD" id="cd02440">
    <property type="entry name" value="AdoMet_MTases"/>
    <property type="match status" value="1"/>
</dbReference>
<dbReference type="Gene3D" id="3.40.50.150">
    <property type="entry name" value="Vaccinia Virus protein VP39"/>
    <property type="match status" value="1"/>
</dbReference>
<reference evidence="1 2" key="1">
    <citation type="submission" date="2016-01" db="EMBL/GenBank/DDBJ databases">
        <authorList>
            <person name="Oliw E.H."/>
        </authorList>
    </citation>
    <scope>NUCLEOTIDE SEQUENCE [LARGE SCALE GENOMIC DNA]</scope>
    <source>
        <strain evidence="1">LMG 27134</strain>
    </source>
</reference>